<proteinExistence type="predicted"/>
<reference evidence="3" key="1">
    <citation type="journal article" date="2020" name="mSystems">
        <title>Genome- and Community-Level Interaction Insights into Carbon Utilization and Element Cycling Functions of Hydrothermarchaeota in Hydrothermal Sediment.</title>
        <authorList>
            <person name="Zhou Z."/>
            <person name="Liu Y."/>
            <person name="Xu W."/>
            <person name="Pan J."/>
            <person name="Luo Z.H."/>
            <person name="Li M."/>
        </authorList>
    </citation>
    <scope>NUCLEOTIDE SEQUENCE [LARGE SCALE GENOMIC DNA]</scope>
    <source>
        <strain evidence="3">SpSt-402</strain>
    </source>
</reference>
<accession>A0A832M3M7</accession>
<evidence type="ECO:0000256" key="1">
    <source>
        <dbReference type="SAM" id="MobiDB-lite"/>
    </source>
</evidence>
<dbReference type="SUPFAM" id="SSF48452">
    <property type="entry name" value="TPR-like"/>
    <property type="match status" value="1"/>
</dbReference>
<sequence length="465" mass="52491">MRGLGIWQAAIAVSVVSSLEIISVSAIAQTDAQPTIQQPQPTQPASDQPSSTSNSQPTKPNQQKPEAKRQQTPPDQFPPNPLEITPADPLVPYDYKDRPLTTDEQRELSAAADRLTLIGANRLQAGDSVGAFEAWNQELRYRRLLGSLIPEVQTLGRVGDVAWAQNNNLQLRYITKRLDDIRLQTEKLPADLERDRKTPAELLDSTKRLQLVEALGLAYQQVRLPKIAASLYEQVLADVRQRNDSFKIESILIVLGQLHLGWFDYASAAKVYRELLERAQARQDLFNEPIYLTQLAFIHEQAKQPAQAIPYQQQLIRFYQKVNDPKPVPKLITQIADNQRLLGRLDLAEANYQLAYKTAQPQLQFADAGDALKKLGEMYRVNNRLDSAQRIYTFLVGVEQQAYNTYGIMNAYDQLGQIHLLQKEYPEAIAAFQSGLIIARQLKFREDYFITQIQQATQVNGGSGE</sequence>
<organism evidence="3">
    <name type="scientific">Oscillatoriales cyanobacterium SpSt-402</name>
    <dbReference type="NCBI Taxonomy" id="2282168"/>
    <lineage>
        <taxon>Bacteria</taxon>
        <taxon>Bacillati</taxon>
        <taxon>Cyanobacteriota</taxon>
        <taxon>Cyanophyceae</taxon>
        <taxon>Oscillatoriophycideae</taxon>
        <taxon>Oscillatoriales</taxon>
    </lineage>
</organism>
<feature type="signal peptide" evidence="2">
    <location>
        <begin position="1"/>
        <end position="28"/>
    </location>
</feature>
<gene>
    <name evidence="3" type="ORF">ENR47_09290</name>
</gene>
<evidence type="ECO:0008006" key="4">
    <source>
        <dbReference type="Google" id="ProtNLM"/>
    </source>
</evidence>
<dbReference type="InterPro" id="IPR011990">
    <property type="entry name" value="TPR-like_helical_dom_sf"/>
</dbReference>
<feature type="compositionally biased region" description="Polar residues" evidence="1">
    <location>
        <begin position="46"/>
        <end position="74"/>
    </location>
</feature>
<evidence type="ECO:0000256" key="2">
    <source>
        <dbReference type="SAM" id="SignalP"/>
    </source>
</evidence>
<dbReference type="Gene3D" id="1.25.40.10">
    <property type="entry name" value="Tetratricopeptide repeat domain"/>
    <property type="match status" value="2"/>
</dbReference>
<protein>
    <recommendedName>
        <fullName evidence="4">Tetratricopeptide repeat protein</fullName>
    </recommendedName>
</protein>
<dbReference type="SMART" id="SM00028">
    <property type="entry name" value="TPR"/>
    <property type="match status" value="5"/>
</dbReference>
<name>A0A832M3M7_9CYAN</name>
<dbReference type="AlphaFoldDB" id="A0A832M3M7"/>
<feature type="region of interest" description="Disordered" evidence="1">
    <location>
        <begin position="32"/>
        <end position="97"/>
    </location>
</feature>
<feature type="compositionally biased region" description="Low complexity" evidence="1">
    <location>
        <begin position="32"/>
        <end position="45"/>
    </location>
</feature>
<evidence type="ECO:0000313" key="3">
    <source>
        <dbReference type="EMBL" id="HGW94459.1"/>
    </source>
</evidence>
<keyword evidence="2" id="KW-0732">Signal</keyword>
<comment type="caution">
    <text evidence="3">The sequence shown here is derived from an EMBL/GenBank/DDBJ whole genome shotgun (WGS) entry which is preliminary data.</text>
</comment>
<dbReference type="EMBL" id="DSRD01000582">
    <property type="protein sequence ID" value="HGW94459.1"/>
    <property type="molecule type" value="Genomic_DNA"/>
</dbReference>
<feature type="chain" id="PRO_5033034819" description="Tetratricopeptide repeat protein" evidence="2">
    <location>
        <begin position="29"/>
        <end position="465"/>
    </location>
</feature>
<dbReference type="InterPro" id="IPR019734">
    <property type="entry name" value="TPR_rpt"/>
</dbReference>